<evidence type="ECO:0000313" key="3">
    <source>
        <dbReference type="Proteomes" id="UP000632322"/>
    </source>
</evidence>
<feature type="domain" description="DUF6194" evidence="1">
    <location>
        <begin position="1"/>
        <end position="156"/>
    </location>
</feature>
<dbReference type="Pfam" id="PF19694">
    <property type="entry name" value="DUF6194"/>
    <property type="match status" value="1"/>
</dbReference>
<gene>
    <name evidence="2" type="ORF">GCM10010974_14390</name>
</gene>
<evidence type="ECO:0000259" key="1">
    <source>
        <dbReference type="Pfam" id="PF19694"/>
    </source>
</evidence>
<proteinExistence type="predicted"/>
<organism evidence="2 3">
    <name type="scientific">Brevibacterium sediminis</name>
    <dbReference type="NCBI Taxonomy" id="1857024"/>
    <lineage>
        <taxon>Bacteria</taxon>
        <taxon>Bacillati</taxon>
        <taxon>Actinomycetota</taxon>
        <taxon>Actinomycetes</taxon>
        <taxon>Micrococcales</taxon>
        <taxon>Brevibacteriaceae</taxon>
        <taxon>Brevibacterium</taxon>
    </lineage>
</organism>
<accession>A0ABQ1M182</accession>
<dbReference type="EMBL" id="BMJG01000003">
    <property type="protein sequence ID" value="GGC33016.1"/>
    <property type="molecule type" value="Genomic_DNA"/>
</dbReference>
<keyword evidence="3" id="KW-1185">Reference proteome</keyword>
<dbReference type="RefSeq" id="WP_216657199.1">
    <property type="nucleotide sequence ID" value="NZ_BMJG01000003.1"/>
</dbReference>
<dbReference type="InterPro" id="IPR045676">
    <property type="entry name" value="DUF6194"/>
</dbReference>
<comment type="caution">
    <text evidence="2">The sequence shown here is derived from an EMBL/GenBank/DDBJ whole genome shotgun (WGS) entry which is preliminary data.</text>
</comment>
<name>A0ABQ1M182_9MICO</name>
<reference evidence="3" key="1">
    <citation type="journal article" date="2019" name="Int. J. Syst. Evol. Microbiol.">
        <title>The Global Catalogue of Microorganisms (GCM) 10K type strain sequencing project: providing services to taxonomists for standard genome sequencing and annotation.</title>
        <authorList>
            <consortium name="The Broad Institute Genomics Platform"/>
            <consortium name="The Broad Institute Genome Sequencing Center for Infectious Disease"/>
            <person name="Wu L."/>
            <person name="Ma J."/>
        </authorList>
    </citation>
    <scope>NUCLEOTIDE SEQUENCE [LARGE SCALE GENOMIC DNA]</scope>
    <source>
        <strain evidence="3">CGMCC 1.15472</strain>
    </source>
</reference>
<protein>
    <recommendedName>
        <fullName evidence="1">DUF6194 domain-containing protein</fullName>
    </recommendedName>
</protein>
<dbReference type="Proteomes" id="UP000632322">
    <property type="component" value="Unassembled WGS sequence"/>
</dbReference>
<evidence type="ECO:0000313" key="2">
    <source>
        <dbReference type="EMBL" id="GGC33016.1"/>
    </source>
</evidence>
<sequence>MSMHEIIDRFHTLDGLLHIAPEAGGPYPELTWGDHFFYFAPDGEVLANTQPFATIITKDYPDDTASELSAPDRWRLNLHIGRARFSALFGEPGPDVDANADTPGQQSVTDAIHPHPLYRRQGWVAVVNPGSRTEKQVDELLIAAHDDARHRWERAQS</sequence>